<keyword evidence="6" id="KW-1003">Cell membrane</keyword>
<comment type="similarity">
    <text evidence="2 6">Belongs to the SURF1 family.</text>
</comment>
<dbReference type="InterPro" id="IPR045214">
    <property type="entry name" value="Surf1/Surf4"/>
</dbReference>
<proteinExistence type="inferred from homology"/>
<keyword evidence="9" id="KW-1185">Reference proteome</keyword>
<keyword evidence="5 6" id="KW-0472">Membrane</keyword>
<evidence type="ECO:0000256" key="6">
    <source>
        <dbReference type="RuleBase" id="RU363076"/>
    </source>
</evidence>
<evidence type="ECO:0000313" key="8">
    <source>
        <dbReference type="EMBL" id="TQL57277.1"/>
    </source>
</evidence>
<gene>
    <name evidence="8" type="ORF">FB460_2353</name>
</gene>
<keyword evidence="3 6" id="KW-0812">Transmembrane</keyword>
<dbReference type="EMBL" id="VFOR01000003">
    <property type="protein sequence ID" value="TQL57277.1"/>
    <property type="molecule type" value="Genomic_DNA"/>
</dbReference>
<dbReference type="PANTHER" id="PTHR23427:SF2">
    <property type="entry name" value="SURFEIT LOCUS PROTEIN 1"/>
    <property type="match status" value="1"/>
</dbReference>
<dbReference type="Proteomes" id="UP000316196">
    <property type="component" value="Unassembled WGS sequence"/>
</dbReference>
<dbReference type="GO" id="GO:0005886">
    <property type="term" value="C:plasma membrane"/>
    <property type="evidence" value="ECO:0007669"/>
    <property type="project" value="UniProtKB-SubCell"/>
</dbReference>
<feature type="transmembrane region" description="Helical" evidence="6">
    <location>
        <begin position="209"/>
        <end position="230"/>
    </location>
</feature>
<protein>
    <recommendedName>
        <fullName evidence="6">SURF1-like protein</fullName>
    </recommendedName>
</protein>
<reference evidence="8 9" key="1">
    <citation type="submission" date="2019-06" db="EMBL/GenBank/DDBJ databases">
        <title>Sequencing the genomes of 1000 actinobacteria strains.</title>
        <authorList>
            <person name="Klenk H.-P."/>
        </authorList>
    </citation>
    <scope>NUCLEOTIDE SEQUENCE [LARGE SCALE GENOMIC DNA]</scope>
    <source>
        <strain evidence="8 9">DSM 8251</strain>
    </source>
</reference>
<dbReference type="PANTHER" id="PTHR23427">
    <property type="entry name" value="SURFEIT LOCUS PROTEIN"/>
    <property type="match status" value="1"/>
</dbReference>
<feature type="region of interest" description="Disordered" evidence="7">
    <location>
        <begin position="238"/>
        <end position="257"/>
    </location>
</feature>
<accession>A0A542ZAA9</accession>
<comment type="caution">
    <text evidence="8">The sequence shown here is derived from an EMBL/GenBank/DDBJ whole genome shotgun (WGS) entry which is preliminary data.</text>
</comment>
<comment type="subcellular location">
    <subcellularLocation>
        <location evidence="6">Cell membrane</location>
        <topology evidence="6">Multi-pass membrane protein</topology>
    </subcellularLocation>
    <subcellularLocation>
        <location evidence="1">Membrane</location>
    </subcellularLocation>
</comment>
<evidence type="ECO:0000256" key="3">
    <source>
        <dbReference type="ARBA" id="ARBA00022692"/>
    </source>
</evidence>
<comment type="caution">
    <text evidence="6">Lacks conserved residue(s) required for the propagation of feature annotation.</text>
</comment>
<dbReference type="PROSITE" id="PS50895">
    <property type="entry name" value="SURF1"/>
    <property type="match status" value="1"/>
</dbReference>
<dbReference type="RefSeq" id="WP_170210076.1">
    <property type="nucleotide sequence ID" value="NZ_BAAAMD010000003.1"/>
</dbReference>
<dbReference type="CDD" id="cd06662">
    <property type="entry name" value="SURF1"/>
    <property type="match status" value="1"/>
</dbReference>
<dbReference type="Pfam" id="PF02104">
    <property type="entry name" value="SURF1"/>
    <property type="match status" value="1"/>
</dbReference>
<evidence type="ECO:0000256" key="1">
    <source>
        <dbReference type="ARBA" id="ARBA00004370"/>
    </source>
</evidence>
<organism evidence="8 9">
    <name type="scientific">Propioniferax innocua</name>
    <dbReference type="NCBI Taxonomy" id="1753"/>
    <lineage>
        <taxon>Bacteria</taxon>
        <taxon>Bacillati</taxon>
        <taxon>Actinomycetota</taxon>
        <taxon>Actinomycetes</taxon>
        <taxon>Propionibacteriales</taxon>
        <taxon>Propionibacteriaceae</taxon>
        <taxon>Propioniferax</taxon>
    </lineage>
</organism>
<evidence type="ECO:0000256" key="5">
    <source>
        <dbReference type="ARBA" id="ARBA00023136"/>
    </source>
</evidence>
<keyword evidence="4 6" id="KW-1133">Transmembrane helix</keyword>
<dbReference type="InterPro" id="IPR002994">
    <property type="entry name" value="Surf1/Shy1"/>
</dbReference>
<name>A0A542ZAA9_9ACTN</name>
<dbReference type="AlphaFoldDB" id="A0A542ZAA9"/>
<evidence type="ECO:0000256" key="4">
    <source>
        <dbReference type="ARBA" id="ARBA00022989"/>
    </source>
</evidence>
<sequence>MRRLYLRWLGLLVFVLVLGIAFVNLGQWQLRRLEQRQSANAVVIANQNRPPIPYSDVADQPITDEDEWQRVTVTGTFDAEHQFIARYRVNDETPGIEVVTPLELGDGRALLVDRGFIPVERGQPMPETAPAPPTGEVTITAHLRPSENGRRNALEPVNGQIRLINSDALAEALPHPVQDGYVSVLEMTPPQEGGFVPVALPELSEGPHFWYAVQWFMFTGIALVGLVVFIRGDIRERRRGRDTSTNPAPEPDTNRTD</sequence>
<evidence type="ECO:0000313" key="9">
    <source>
        <dbReference type="Proteomes" id="UP000316196"/>
    </source>
</evidence>
<evidence type="ECO:0000256" key="2">
    <source>
        <dbReference type="ARBA" id="ARBA00007165"/>
    </source>
</evidence>
<evidence type="ECO:0000256" key="7">
    <source>
        <dbReference type="SAM" id="MobiDB-lite"/>
    </source>
</evidence>